<keyword evidence="1" id="KW-0547">Nucleotide-binding</keyword>
<evidence type="ECO:0000313" key="5">
    <source>
        <dbReference type="Proteomes" id="UP001565369"/>
    </source>
</evidence>
<dbReference type="GO" id="GO:0008854">
    <property type="term" value="F:exodeoxyribonuclease V activity"/>
    <property type="evidence" value="ECO:0007669"/>
    <property type="project" value="UniProtKB-EC"/>
</dbReference>
<dbReference type="Proteomes" id="UP001565369">
    <property type="component" value="Unassembled WGS sequence"/>
</dbReference>
<dbReference type="Pfam" id="PF13604">
    <property type="entry name" value="AAA_30"/>
    <property type="match status" value="1"/>
</dbReference>
<dbReference type="CDD" id="cd18809">
    <property type="entry name" value="SF1_C_RecD"/>
    <property type="match status" value="1"/>
</dbReference>
<evidence type="ECO:0000256" key="2">
    <source>
        <dbReference type="ARBA" id="ARBA00022840"/>
    </source>
</evidence>
<evidence type="ECO:0000259" key="3">
    <source>
        <dbReference type="SMART" id="SM00382"/>
    </source>
</evidence>
<dbReference type="PANTHER" id="PTHR43788:SF6">
    <property type="entry name" value="DNA HELICASE B"/>
    <property type="match status" value="1"/>
</dbReference>
<dbReference type="Gene3D" id="3.40.50.300">
    <property type="entry name" value="P-loop containing nucleotide triphosphate hydrolases"/>
    <property type="match status" value="2"/>
</dbReference>
<evidence type="ECO:0000313" key="4">
    <source>
        <dbReference type="EMBL" id="MEY9452328.1"/>
    </source>
</evidence>
<dbReference type="SMART" id="SM00382">
    <property type="entry name" value="AAA"/>
    <property type="match status" value="1"/>
</dbReference>
<evidence type="ECO:0000256" key="1">
    <source>
        <dbReference type="ARBA" id="ARBA00022741"/>
    </source>
</evidence>
<dbReference type="EMBL" id="JBGBZJ010000003">
    <property type="protein sequence ID" value="MEY9452328.1"/>
    <property type="molecule type" value="Genomic_DNA"/>
</dbReference>
<dbReference type="Gene3D" id="2.30.30.940">
    <property type="match status" value="1"/>
</dbReference>
<dbReference type="SUPFAM" id="SSF52540">
    <property type="entry name" value="P-loop containing nucleoside triphosphate hydrolases"/>
    <property type="match status" value="1"/>
</dbReference>
<name>A0ABV4FN12_9BRAD</name>
<protein>
    <submittedName>
        <fullName evidence="4">Exodeoxyribonuclease V alpha subunit</fullName>
        <ecNumber evidence="4">3.1.11.5</ecNumber>
    </submittedName>
</protein>
<organism evidence="4 5">
    <name type="scientific">Bradyrhizobium ottawaense</name>
    <dbReference type="NCBI Taxonomy" id="931866"/>
    <lineage>
        <taxon>Bacteria</taxon>
        <taxon>Pseudomonadati</taxon>
        <taxon>Pseudomonadota</taxon>
        <taxon>Alphaproteobacteria</taxon>
        <taxon>Hyphomicrobiales</taxon>
        <taxon>Nitrobacteraceae</taxon>
        <taxon>Bradyrhizobium</taxon>
    </lineage>
</organism>
<dbReference type="EC" id="3.1.11.5" evidence="4"/>
<keyword evidence="4" id="KW-0378">Hydrolase</keyword>
<accession>A0ABV4FN12</accession>
<sequence>MIHLSVRLPWHDRGWDGHICDQPELNGYCCGLRSVNAERIRTRDLDEEANQRGQSVSGKSYRPPCTETLNVFGMEAVSHLHTPPSFIDGAQPTQEVYEPGSSGTWPFENMWLQSGEFRPAVERKQEADRHFKAVEPNRSFVFYYCNYDNPLSGDANRYLLVGAARVKSVAGASSSWPGASREAADRYGGFVWSRRISNGGPSDRVRLPYQELLKGGIGADELSRFAVFVPGDLSDRFKYVSRHLDDDDAAILFEQMLGFYRRAISEGHLSSESLACQHALDWLDGALADCWLERGPFPGLAAVLHFLDFKEPAEFVKNELVDILPEQRRDWVFACIEEEEDPPPMQRHRFAPSIDRWKSLDSPLQKLLKERMVLFALDERQIEMALGPKHKSWGIEASAGAIYENPYILSEDFLGEETKDRISFGRIDHGMRPRPPHDLHARVEAVSRIDGRRLRAILVNFLRDAAEAGHTFLDQSELAETISDPDGDPSAVRGALVDEARWRQHRELFGEKLLLSQVNGVNAVFLRAVNEDEGRIRTDVVRLLKDGLIEQSGVDWRDVLAGLNRGMVAVDAVPQQAAALEILYRSRFSILTGGAGTGKTTVLRAFVTGLRQLEPNHPVLLLAPTGKASVLLETRVGLQSETVHRFLARLNWMRLSNFSLLRGGGERESSARTIIIDESSMLDVTLLAATLRAINFDYVDRLVLVGDPGQLPPIGPGKPFLDLVEYLKKDKRREANHLGELAFNCRQAEGSKIALLADHFARVEERPPEDVLELLQKGGDFGDLSVRTYANEEALPALIAETYLDELHRLSGETIRAEGSFEPVRNPSDDYRKAFRLNELNRVDLDRLQVLAPYRLVIDEINETVRRKVLGLAPIGMFNGLAPYDRVMQTQNKELFAFASETGQRMKKFVPNGQLGFVAEISRDLFEKKGKRVPIRFAPDYWSYSIDMTNQMVEENLTFAYGLSIHKAQGSQFDTVIAVVPSRETEFLSRELIYTLITRAQKRLVLLLEKDAGTFLSRSWGGYSELLRRNSATFRTARGWRSAQFLRLRPDDLIYEAVPDLFVRSRGEAMIARLLSGLGIAYHYERPLIARDGGTAKAPDFTFRINRRDWYLEHLGMRGVPKYDRDWERKKQWYVQNGYSEQLLTTPVEGNSLAESLRDIFCGRFGCEERRLQEVLHETNDSLSDV</sequence>
<keyword evidence="2" id="KW-0067">ATP-binding</keyword>
<dbReference type="InterPro" id="IPR050534">
    <property type="entry name" value="Coronavir_polyprotein_1ab"/>
</dbReference>
<dbReference type="InterPro" id="IPR027785">
    <property type="entry name" value="UvrD-like_helicase_C"/>
</dbReference>
<comment type="caution">
    <text evidence="4">The sequence shown here is derived from an EMBL/GenBank/DDBJ whole genome shotgun (WGS) entry which is preliminary data.</text>
</comment>
<reference evidence="4 5" key="1">
    <citation type="submission" date="2024-07" db="EMBL/GenBank/DDBJ databases">
        <title>Genomic Encyclopedia of Type Strains, Phase V (KMG-V): Genome sequencing to study the core and pangenomes of soil and plant-associated prokaryotes.</title>
        <authorList>
            <person name="Whitman W."/>
        </authorList>
    </citation>
    <scope>NUCLEOTIDE SEQUENCE [LARGE SCALE GENOMIC DNA]</scope>
    <source>
        <strain evidence="4 5">USDA 152</strain>
    </source>
</reference>
<dbReference type="Pfam" id="PF13538">
    <property type="entry name" value="UvrD_C_2"/>
    <property type="match status" value="1"/>
</dbReference>
<keyword evidence="5" id="KW-1185">Reference proteome</keyword>
<feature type="domain" description="AAA+ ATPase" evidence="3">
    <location>
        <begin position="585"/>
        <end position="709"/>
    </location>
</feature>
<gene>
    <name evidence="4" type="ORF">ABIG07_001276</name>
</gene>
<proteinExistence type="predicted"/>
<dbReference type="InterPro" id="IPR003593">
    <property type="entry name" value="AAA+_ATPase"/>
</dbReference>
<dbReference type="PANTHER" id="PTHR43788">
    <property type="entry name" value="DNA2/NAM7 HELICASE FAMILY MEMBER"/>
    <property type="match status" value="1"/>
</dbReference>
<dbReference type="InterPro" id="IPR027417">
    <property type="entry name" value="P-loop_NTPase"/>
</dbReference>